<name>A0A6G1GNV1_9PEZI</name>
<reference evidence="1" key="1">
    <citation type="journal article" date="2020" name="Stud. Mycol.">
        <title>101 Dothideomycetes genomes: a test case for predicting lifestyles and emergence of pathogens.</title>
        <authorList>
            <person name="Haridas S."/>
            <person name="Albert R."/>
            <person name="Binder M."/>
            <person name="Bloem J."/>
            <person name="Labutti K."/>
            <person name="Salamov A."/>
            <person name="Andreopoulos B."/>
            <person name="Baker S."/>
            <person name="Barry K."/>
            <person name="Bills G."/>
            <person name="Bluhm B."/>
            <person name="Cannon C."/>
            <person name="Castanera R."/>
            <person name="Culley D."/>
            <person name="Daum C."/>
            <person name="Ezra D."/>
            <person name="Gonzalez J."/>
            <person name="Henrissat B."/>
            <person name="Kuo A."/>
            <person name="Liang C."/>
            <person name="Lipzen A."/>
            <person name="Lutzoni F."/>
            <person name="Magnuson J."/>
            <person name="Mondo S."/>
            <person name="Nolan M."/>
            <person name="Ohm R."/>
            <person name="Pangilinan J."/>
            <person name="Park H.-J."/>
            <person name="Ramirez L."/>
            <person name="Alfaro M."/>
            <person name="Sun H."/>
            <person name="Tritt A."/>
            <person name="Yoshinaga Y."/>
            <person name="Zwiers L.-H."/>
            <person name="Turgeon B."/>
            <person name="Goodwin S."/>
            <person name="Spatafora J."/>
            <person name="Crous P."/>
            <person name="Grigoriev I."/>
        </authorList>
    </citation>
    <scope>NUCLEOTIDE SEQUENCE</scope>
    <source>
        <strain evidence="1">CBS 113979</strain>
    </source>
</reference>
<dbReference type="AlphaFoldDB" id="A0A6G1GNV1"/>
<gene>
    <name evidence="1" type="ORF">K402DRAFT_192509</name>
</gene>
<evidence type="ECO:0000313" key="1">
    <source>
        <dbReference type="EMBL" id="KAF1982494.1"/>
    </source>
</evidence>
<protein>
    <submittedName>
        <fullName evidence="1">Uncharacterized protein</fullName>
    </submittedName>
</protein>
<keyword evidence="2" id="KW-1185">Reference proteome</keyword>
<proteinExistence type="predicted"/>
<dbReference type="Proteomes" id="UP000800041">
    <property type="component" value="Unassembled WGS sequence"/>
</dbReference>
<organism evidence="1 2">
    <name type="scientific">Aulographum hederae CBS 113979</name>
    <dbReference type="NCBI Taxonomy" id="1176131"/>
    <lineage>
        <taxon>Eukaryota</taxon>
        <taxon>Fungi</taxon>
        <taxon>Dikarya</taxon>
        <taxon>Ascomycota</taxon>
        <taxon>Pezizomycotina</taxon>
        <taxon>Dothideomycetes</taxon>
        <taxon>Pleosporomycetidae</taxon>
        <taxon>Aulographales</taxon>
        <taxon>Aulographaceae</taxon>
    </lineage>
</organism>
<dbReference type="EMBL" id="ML977183">
    <property type="protein sequence ID" value="KAF1982494.1"/>
    <property type="molecule type" value="Genomic_DNA"/>
</dbReference>
<accession>A0A6G1GNV1</accession>
<evidence type="ECO:0000313" key="2">
    <source>
        <dbReference type="Proteomes" id="UP000800041"/>
    </source>
</evidence>
<sequence>MLPLPLAKTPEVSLDVLLFSTAIQSLGNPNNRLSQRQALAIPSSSPHMKLAFKFNQFATFSKKCSHLIRFYLHLSFIWTIQLQFQVQIQVFSPIKIVISLPSTIGSVSRFGKATYQLNLYGQLSSLLILLQSQSHSPFFTILFLRFSYQVRAEGECCVIT</sequence>